<name>A0A811L2Z6_9BILA</name>
<feature type="region of interest" description="Disordered" evidence="1">
    <location>
        <begin position="78"/>
        <end position="109"/>
    </location>
</feature>
<protein>
    <submittedName>
        <fullName evidence="2">Uncharacterized protein</fullName>
    </submittedName>
</protein>
<evidence type="ECO:0000313" key="3">
    <source>
        <dbReference type="Proteomes" id="UP000614601"/>
    </source>
</evidence>
<organism evidence="2 3">
    <name type="scientific">Bursaphelenchus okinawaensis</name>
    <dbReference type="NCBI Taxonomy" id="465554"/>
    <lineage>
        <taxon>Eukaryota</taxon>
        <taxon>Metazoa</taxon>
        <taxon>Ecdysozoa</taxon>
        <taxon>Nematoda</taxon>
        <taxon>Chromadorea</taxon>
        <taxon>Rhabditida</taxon>
        <taxon>Tylenchina</taxon>
        <taxon>Tylenchomorpha</taxon>
        <taxon>Aphelenchoidea</taxon>
        <taxon>Aphelenchoididae</taxon>
        <taxon>Bursaphelenchus</taxon>
    </lineage>
</organism>
<accession>A0A811L2Z6</accession>
<dbReference type="Proteomes" id="UP000783686">
    <property type="component" value="Unassembled WGS sequence"/>
</dbReference>
<reference evidence="2" key="1">
    <citation type="submission" date="2020-09" db="EMBL/GenBank/DDBJ databases">
        <authorList>
            <person name="Kikuchi T."/>
        </authorList>
    </citation>
    <scope>NUCLEOTIDE SEQUENCE</scope>
    <source>
        <strain evidence="2">SH1</strain>
    </source>
</reference>
<gene>
    <name evidence="2" type="ORF">BOKJ2_LOCUS9687</name>
</gene>
<sequence length="109" mass="12338">MIFSGSFQSFQLLMAQRTQVVYPDGKTVNVLIPTPQGSVWNEMHSMRNGEDSLDRLLEYGYRRINFLCQSAYPGFKLNKNLPGPPGPPPESPPPPIFVHTKKSDVTRKF</sequence>
<dbReference type="OrthoDB" id="10510102at2759"/>
<dbReference type="EMBL" id="CAJFDH010000004">
    <property type="protein sequence ID" value="CAD5221922.1"/>
    <property type="molecule type" value="Genomic_DNA"/>
</dbReference>
<dbReference type="EMBL" id="CAJFCW020000004">
    <property type="protein sequence ID" value="CAG9115669.1"/>
    <property type="molecule type" value="Genomic_DNA"/>
</dbReference>
<proteinExistence type="predicted"/>
<evidence type="ECO:0000256" key="1">
    <source>
        <dbReference type="SAM" id="MobiDB-lite"/>
    </source>
</evidence>
<dbReference type="Proteomes" id="UP000614601">
    <property type="component" value="Unassembled WGS sequence"/>
</dbReference>
<evidence type="ECO:0000313" key="2">
    <source>
        <dbReference type="EMBL" id="CAD5221922.1"/>
    </source>
</evidence>
<feature type="compositionally biased region" description="Pro residues" evidence="1">
    <location>
        <begin position="82"/>
        <end position="96"/>
    </location>
</feature>
<comment type="caution">
    <text evidence="2">The sequence shown here is derived from an EMBL/GenBank/DDBJ whole genome shotgun (WGS) entry which is preliminary data.</text>
</comment>
<keyword evidence="3" id="KW-1185">Reference proteome</keyword>
<dbReference type="AlphaFoldDB" id="A0A811L2Z6"/>